<organism evidence="1 2">
    <name type="scientific">Brevibacillus fortis</name>
    <dbReference type="NCBI Taxonomy" id="2126352"/>
    <lineage>
        <taxon>Bacteria</taxon>
        <taxon>Bacillati</taxon>
        <taxon>Bacillota</taxon>
        <taxon>Bacilli</taxon>
        <taxon>Bacillales</taxon>
        <taxon>Paenibacillaceae</taxon>
        <taxon>Brevibacillus</taxon>
    </lineage>
</organism>
<evidence type="ECO:0000313" key="2">
    <source>
        <dbReference type="Proteomes" id="UP000240419"/>
    </source>
</evidence>
<protein>
    <recommendedName>
        <fullName evidence="3">WGR domain-containing protein</fullName>
    </recommendedName>
</protein>
<evidence type="ECO:0008006" key="3">
    <source>
        <dbReference type="Google" id="ProtNLM"/>
    </source>
</evidence>
<evidence type="ECO:0000313" key="1">
    <source>
        <dbReference type="EMBL" id="PSJ91188.1"/>
    </source>
</evidence>
<dbReference type="Proteomes" id="UP000240419">
    <property type="component" value="Unassembled WGS sequence"/>
</dbReference>
<comment type="caution">
    <text evidence="1">The sequence shown here is derived from an EMBL/GenBank/DDBJ whole genome shotgun (WGS) entry which is preliminary data.</text>
</comment>
<dbReference type="AlphaFoldDB" id="A0A2P7UW20"/>
<dbReference type="RefSeq" id="WP_106840707.1">
    <property type="nucleotide sequence ID" value="NZ_JARMEZ010000024.1"/>
</dbReference>
<keyword evidence="2" id="KW-1185">Reference proteome</keyword>
<proteinExistence type="predicted"/>
<dbReference type="EMBL" id="PXZM01000036">
    <property type="protein sequence ID" value="PSJ91188.1"/>
    <property type="molecule type" value="Genomic_DNA"/>
</dbReference>
<sequence>MIRMLKKNETRWSYWEVWYEEKEHLYTVHYGNVGEMGDHFAVVAEQIEGRADDVLQSWAEEMKEQGYQVMKENDFHPMIVRFAHLCESEIEMRYLIEQLLDECLGKTGNGHSDGGEDSERTLAVICRVIDTKKAAAAVIEAMSGAQLVEGISISIKQEDGNLIRLNPPA</sequence>
<gene>
    <name evidence="1" type="ORF">C7R93_21335</name>
</gene>
<accession>A0A2P7UW20</accession>
<dbReference type="OrthoDB" id="5508028at2"/>
<reference evidence="1 2" key="1">
    <citation type="submission" date="2018-03" db="EMBL/GenBank/DDBJ databases">
        <title>Brevisbacillus phylogenomics.</title>
        <authorList>
            <person name="Dunlap C."/>
        </authorList>
    </citation>
    <scope>NUCLEOTIDE SEQUENCE [LARGE SCALE GENOMIC DNA]</scope>
    <source>
        <strain evidence="1 2">NRRL NRS-1210</strain>
    </source>
</reference>
<name>A0A2P7UW20_9BACL</name>